<sequence>MGISASKRVQNSLQKSGDFPEPTRLRRSQTLPALLRLRAPPRHPVRLRPPHLQVAPPDPSGSGSEDRSLPPPRSGGGEFAVELFADAVVSSAAMEVLKRVPVGVAGIAGFEVVVKPGNDIVVAALGAYALGLVTLIYLGLDG</sequence>
<evidence type="ECO:0000313" key="4">
    <source>
        <dbReference type="EMBL" id="KAG6408407.1"/>
    </source>
</evidence>
<feature type="compositionally biased region" description="Basic residues" evidence="1">
    <location>
        <begin position="39"/>
        <end position="49"/>
    </location>
</feature>
<dbReference type="PANTHER" id="PTHR36743">
    <property type="entry name" value="OS04G0495300 PROTEIN"/>
    <property type="match status" value="1"/>
</dbReference>
<dbReference type="EMBL" id="PNBA02000011">
    <property type="protein sequence ID" value="KAG6408413.1"/>
    <property type="molecule type" value="Genomic_DNA"/>
</dbReference>
<evidence type="ECO:0000313" key="5">
    <source>
        <dbReference type="EMBL" id="KAG6408413.1"/>
    </source>
</evidence>
<keyword evidence="6" id="KW-1185">Reference proteome</keyword>
<dbReference type="AlphaFoldDB" id="A0A8X8X7T4"/>
<evidence type="ECO:0000256" key="1">
    <source>
        <dbReference type="SAM" id="MobiDB-lite"/>
    </source>
</evidence>
<name>A0A8X8X7T4_SALSN</name>
<gene>
    <name evidence="3" type="ORF">SASPL_131415</name>
    <name evidence="4" type="ORF">SASPL_131418</name>
    <name evidence="5" type="ORF">SASPL_131424</name>
</gene>
<comment type="caution">
    <text evidence="5">The sequence shown here is derived from an EMBL/GenBank/DDBJ whole genome shotgun (WGS) entry which is preliminary data.</text>
</comment>
<evidence type="ECO:0000313" key="6">
    <source>
        <dbReference type="Proteomes" id="UP000298416"/>
    </source>
</evidence>
<proteinExistence type="predicted"/>
<dbReference type="EMBL" id="PNBA02000011">
    <property type="protein sequence ID" value="KAG6408407.1"/>
    <property type="molecule type" value="Genomic_DNA"/>
</dbReference>
<protein>
    <submittedName>
        <fullName evidence="5">Uncharacterized protein</fullName>
    </submittedName>
</protein>
<accession>A0A8X8X7T4</accession>
<keyword evidence="2" id="KW-0472">Membrane</keyword>
<feature type="region of interest" description="Disordered" evidence="1">
    <location>
        <begin position="1"/>
        <end position="75"/>
    </location>
</feature>
<reference evidence="5" key="1">
    <citation type="submission" date="2018-01" db="EMBL/GenBank/DDBJ databases">
        <authorList>
            <person name="Mao J.F."/>
        </authorList>
    </citation>
    <scope>NUCLEOTIDE SEQUENCE</scope>
    <source>
        <strain evidence="5">Huo1</strain>
        <tissue evidence="5">Leaf</tissue>
    </source>
</reference>
<feature type="transmembrane region" description="Helical" evidence="2">
    <location>
        <begin position="120"/>
        <end position="140"/>
    </location>
</feature>
<evidence type="ECO:0000313" key="3">
    <source>
        <dbReference type="EMBL" id="KAG6408404.1"/>
    </source>
</evidence>
<keyword evidence="2" id="KW-0812">Transmembrane</keyword>
<dbReference type="EMBL" id="PNBA02000011">
    <property type="protein sequence ID" value="KAG6408404.1"/>
    <property type="molecule type" value="Genomic_DNA"/>
</dbReference>
<evidence type="ECO:0000256" key="2">
    <source>
        <dbReference type="SAM" id="Phobius"/>
    </source>
</evidence>
<keyword evidence="2" id="KW-1133">Transmembrane helix</keyword>
<dbReference type="PANTHER" id="PTHR36743:SF1">
    <property type="entry name" value="OS04G0495300 PROTEIN"/>
    <property type="match status" value="1"/>
</dbReference>
<organism evidence="5">
    <name type="scientific">Salvia splendens</name>
    <name type="common">Scarlet sage</name>
    <dbReference type="NCBI Taxonomy" id="180675"/>
    <lineage>
        <taxon>Eukaryota</taxon>
        <taxon>Viridiplantae</taxon>
        <taxon>Streptophyta</taxon>
        <taxon>Embryophyta</taxon>
        <taxon>Tracheophyta</taxon>
        <taxon>Spermatophyta</taxon>
        <taxon>Magnoliopsida</taxon>
        <taxon>eudicotyledons</taxon>
        <taxon>Gunneridae</taxon>
        <taxon>Pentapetalae</taxon>
        <taxon>asterids</taxon>
        <taxon>lamiids</taxon>
        <taxon>Lamiales</taxon>
        <taxon>Lamiaceae</taxon>
        <taxon>Nepetoideae</taxon>
        <taxon>Mentheae</taxon>
        <taxon>Salviinae</taxon>
        <taxon>Salvia</taxon>
        <taxon>Salvia subgen. Calosphace</taxon>
        <taxon>core Calosphace</taxon>
    </lineage>
</organism>
<reference evidence="5" key="2">
    <citation type="submission" date="2020-08" db="EMBL/GenBank/DDBJ databases">
        <title>Plant Genome Project.</title>
        <authorList>
            <person name="Zhang R.-G."/>
        </authorList>
    </citation>
    <scope>NUCLEOTIDE SEQUENCE</scope>
    <source>
        <strain evidence="5">Huo1</strain>
        <tissue evidence="5">Leaf</tissue>
    </source>
</reference>
<dbReference type="Proteomes" id="UP000298416">
    <property type="component" value="Unassembled WGS sequence"/>
</dbReference>